<protein>
    <recommendedName>
        <fullName evidence="6 7">Large ribosomal subunit protein uL18</fullName>
    </recommendedName>
</protein>
<keyword evidence="3 7" id="KW-0694">RNA-binding</keyword>
<evidence type="ECO:0000256" key="6">
    <source>
        <dbReference type="ARBA" id="ARBA00035197"/>
    </source>
</evidence>
<dbReference type="PANTHER" id="PTHR12899">
    <property type="entry name" value="39S RIBOSOMAL PROTEIN L18, MITOCHONDRIAL"/>
    <property type="match status" value="1"/>
</dbReference>
<comment type="subunit">
    <text evidence="7">Part of the 50S ribosomal subunit; part of the 5S rRNA/L5/L18/L25 subcomplex. Contacts the 5S and 23S rRNAs.</text>
</comment>
<dbReference type="GO" id="GO:0006412">
    <property type="term" value="P:translation"/>
    <property type="evidence" value="ECO:0007669"/>
    <property type="project" value="UniProtKB-UniRule"/>
</dbReference>
<evidence type="ECO:0000256" key="4">
    <source>
        <dbReference type="ARBA" id="ARBA00022980"/>
    </source>
</evidence>
<dbReference type="CDD" id="cd00432">
    <property type="entry name" value="Ribosomal_L18_L5e"/>
    <property type="match status" value="1"/>
</dbReference>
<comment type="similarity">
    <text evidence="1 7">Belongs to the universal ribosomal protein uL18 family.</text>
</comment>
<evidence type="ECO:0000256" key="2">
    <source>
        <dbReference type="ARBA" id="ARBA00022730"/>
    </source>
</evidence>
<dbReference type="SUPFAM" id="SSF53137">
    <property type="entry name" value="Translational machinery components"/>
    <property type="match status" value="1"/>
</dbReference>
<proteinExistence type="inferred from homology"/>
<gene>
    <name evidence="7" type="primary">rplR</name>
    <name evidence="8" type="ORF">COX05_00480</name>
</gene>
<evidence type="ECO:0000256" key="5">
    <source>
        <dbReference type="ARBA" id="ARBA00023274"/>
    </source>
</evidence>
<dbReference type="GO" id="GO:0003735">
    <property type="term" value="F:structural constituent of ribosome"/>
    <property type="evidence" value="ECO:0007669"/>
    <property type="project" value="InterPro"/>
</dbReference>
<dbReference type="InterPro" id="IPR057268">
    <property type="entry name" value="Ribosomal_L18"/>
</dbReference>
<dbReference type="Proteomes" id="UP000228495">
    <property type="component" value="Unassembled WGS sequence"/>
</dbReference>
<comment type="caution">
    <text evidence="8">The sequence shown here is derived from an EMBL/GenBank/DDBJ whole genome shotgun (WGS) entry which is preliminary data.</text>
</comment>
<keyword evidence="5 7" id="KW-0687">Ribonucleoprotein</keyword>
<accession>A0A2H0BGZ9</accession>
<evidence type="ECO:0000256" key="3">
    <source>
        <dbReference type="ARBA" id="ARBA00022884"/>
    </source>
</evidence>
<sequence length="116" mass="12614">MIASRHDRRVKRQYRNRKNISGTTLRPRLVVFASNENISAQVIDDTKDLTIVSVSTVGGSIEGKRGTEKAFNVGVAIAKKALEANVKAVVFDRAGFAYHGRVKALAQGAREGGLDF</sequence>
<dbReference type="FunFam" id="3.30.420.100:FF:000001">
    <property type="entry name" value="50S ribosomal protein L18"/>
    <property type="match status" value="1"/>
</dbReference>
<comment type="function">
    <text evidence="7">This is one of the proteins that bind and probably mediate the attachment of the 5S RNA into the large ribosomal subunit, where it forms part of the central protuberance.</text>
</comment>
<reference evidence="8 9" key="1">
    <citation type="submission" date="2017-09" db="EMBL/GenBank/DDBJ databases">
        <title>Depth-based differentiation of microbial function through sediment-hosted aquifers and enrichment of novel symbionts in the deep terrestrial subsurface.</title>
        <authorList>
            <person name="Probst A.J."/>
            <person name="Ladd B."/>
            <person name="Jarett J.K."/>
            <person name="Geller-Mcgrath D.E."/>
            <person name="Sieber C.M."/>
            <person name="Emerson J.B."/>
            <person name="Anantharaman K."/>
            <person name="Thomas B.C."/>
            <person name="Malmstrom R."/>
            <person name="Stieglmeier M."/>
            <person name="Klingl A."/>
            <person name="Woyke T."/>
            <person name="Ryan C.M."/>
            <person name="Banfield J.F."/>
        </authorList>
    </citation>
    <scope>NUCLEOTIDE SEQUENCE [LARGE SCALE GENOMIC DNA]</scope>
    <source>
        <strain evidence="8">CG22_combo_CG10-13_8_21_14_all_39_12</strain>
    </source>
</reference>
<dbReference type="InterPro" id="IPR005484">
    <property type="entry name" value="Ribosomal_uL18_bac/plant/anim"/>
</dbReference>
<dbReference type="NCBIfam" id="TIGR00060">
    <property type="entry name" value="L18_bact"/>
    <property type="match status" value="1"/>
</dbReference>
<evidence type="ECO:0000256" key="7">
    <source>
        <dbReference type="HAMAP-Rule" id="MF_01337"/>
    </source>
</evidence>
<evidence type="ECO:0000313" key="9">
    <source>
        <dbReference type="Proteomes" id="UP000228495"/>
    </source>
</evidence>
<dbReference type="HAMAP" id="MF_01337_B">
    <property type="entry name" value="Ribosomal_uL18_B"/>
    <property type="match status" value="1"/>
</dbReference>
<dbReference type="PANTHER" id="PTHR12899:SF3">
    <property type="entry name" value="LARGE RIBOSOMAL SUBUNIT PROTEIN UL18M"/>
    <property type="match status" value="1"/>
</dbReference>
<dbReference type="InterPro" id="IPR004389">
    <property type="entry name" value="Ribosomal_uL18_bac-type"/>
</dbReference>
<evidence type="ECO:0000313" key="8">
    <source>
        <dbReference type="EMBL" id="PIP56904.1"/>
    </source>
</evidence>
<dbReference type="Pfam" id="PF00861">
    <property type="entry name" value="Ribosomal_L18p"/>
    <property type="match status" value="1"/>
</dbReference>
<keyword evidence="4 7" id="KW-0689">Ribosomal protein</keyword>
<organism evidence="8 9">
    <name type="scientific">candidate division WWE3 bacterium CG22_combo_CG10-13_8_21_14_all_39_12</name>
    <dbReference type="NCBI Taxonomy" id="1975094"/>
    <lineage>
        <taxon>Bacteria</taxon>
        <taxon>Katanobacteria</taxon>
    </lineage>
</organism>
<evidence type="ECO:0000256" key="1">
    <source>
        <dbReference type="ARBA" id="ARBA00007116"/>
    </source>
</evidence>
<keyword evidence="2 7" id="KW-0699">rRNA-binding</keyword>
<dbReference type="GO" id="GO:0008097">
    <property type="term" value="F:5S rRNA binding"/>
    <property type="evidence" value="ECO:0007669"/>
    <property type="project" value="TreeGrafter"/>
</dbReference>
<dbReference type="GO" id="GO:0022625">
    <property type="term" value="C:cytosolic large ribosomal subunit"/>
    <property type="evidence" value="ECO:0007669"/>
    <property type="project" value="TreeGrafter"/>
</dbReference>
<name>A0A2H0BGZ9_UNCKA</name>
<dbReference type="Gene3D" id="3.30.420.100">
    <property type="match status" value="1"/>
</dbReference>
<dbReference type="AlphaFoldDB" id="A0A2H0BGZ9"/>
<dbReference type="EMBL" id="PCSU01000005">
    <property type="protein sequence ID" value="PIP56904.1"/>
    <property type="molecule type" value="Genomic_DNA"/>
</dbReference>